<accession>A0A1B1TC06</accession>
<dbReference type="SUPFAM" id="SSF52833">
    <property type="entry name" value="Thioredoxin-like"/>
    <property type="match status" value="1"/>
</dbReference>
<evidence type="ECO:0008006" key="2">
    <source>
        <dbReference type="Google" id="ProtNLM"/>
    </source>
</evidence>
<dbReference type="InterPro" id="IPR036249">
    <property type="entry name" value="Thioredoxin-like_sf"/>
</dbReference>
<organism evidence="1">
    <name type="scientific">uncultured Poseidoniia archaeon</name>
    <dbReference type="NCBI Taxonomy" id="1697135"/>
    <lineage>
        <taxon>Archaea</taxon>
        <taxon>Methanobacteriati</taxon>
        <taxon>Thermoplasmatota</taxon>
        <taxon>Candidatus Poseidoniia</taxon>
        <taxon>environmental samples</taxon>
    </lineage>
</organism>
<dbReference type="EMBL" id="KP211852">
    <property type="protein sequence ID" value="ANV79812.1"/>
    <property type="molecule type" value="Genomic_DNA"/>
</dbReference>
<proteinExistence type="predicted"/>
<protein>
    <recommendedName>
        <fullName evidence="2">Glutaredoxin domain-containing protein</fullName>
    </recommendedName>
</protein>
<name>A0A1B1TC06_9ARCH</name>
<evidence type="ECO:0000313" key="1">
    <source>
        <dbReference type="EMBL" id="ANV79812.1"/>
    </source>
</evidence>
<reference evidence="1" key="1">
    <citation type="submission" date="2014-11" db="EMBL/GenBank/DDBJ databases">
        <authorList>
            <person name="Zhu J."/>
            <person name="Qi W."/>
            <person name="Song R."/>
        </authorList>
    </citation>
    <scope>NUCLEOTIDE SEQUENCE</scope>
</reference>
<reference evidence="1" key="2">
    <citation type="journal article" date="2015" name="ISME J.">
        <title>A new class of marine Euryarchaeota group II from the Mediterranean deep chlorophyll maximum.</title>
        <authorList>
            <person name="Martin-Cuadrado A.B."/>
            <person name="Garcia-Heredia I."/>
            <person name="Molto A.G."/>
            <person name="Lopez-Ubeda R."/>
            <person name="Kimes N."/>
            <person name="Lopez-Garcia P."/>
            <person name="Moreira D."/>
            <person name="Rodriguez-Valera F."/>
        </authorList>
    </citation>
    <scope>NUCLEOTIDE SEQUENCE</scope>
</reference>
<dbReference type="Gene3D" id="3.40.30.10">
    <property type="entry name" value="Glutaredoxin"/>
    <property type="match status" value="1"/>
</dbReference>
<sequence length="103" mass="12334">MNEIISIYDWEKINRKSDYLLLITKESCDDCKEVEEYLEKNNNKVENYIVNKINLDNPHSEELINELEWINVEVDFVPFWSLILDSKRIKSVRGNVKMVKEII</sequence>
<dbReference type="AlphaFoldDB" id="A0A1B1TC06"/>